<name>A0ABR7ERY8_9FIRM</name>
<keyword evidence="2" id="KW-0812">Transmembrane</keyword>
<dbReference type="RefSeq" id="WP_186855350.1">
    <property type="nucleotide sequence ID" value="NZ_JACOOY010000002.1"/>
</dbReference>
<dbReference type="EMBL" id="JACOOY010000002">
    <property type="protein sequence ID" value="MBC5664116.1"/>
    <property type="molecule type" value="Genomic_DNA"/>
</dbReference>
<feature type="domain" description="GH29D-like beta-sandwich" evidence="3">
    <location>
        <begin position="385"/>
        <end position="451"/>
    </location>
</feature>
<dbReference type="Pfam" id="PF13290">
    <property type="entry name" value="CHB_HEX_C_1"/>
    <property type="match status" value="2"/>
</dbReference>
<feature type="region of interest" description="Disordered" evidence="1">
    <location>
        <begin position="118"/>
        <end position="152"/>
    </location>
</feature>
<dbReference type="InterPro" id="IPR059177">
    <property type="entry name" value="GH29D-like_dom"/>
</dbReference>
<proteinExistence type="predicted"/>
<feature type="compositionally biased region" description="Low complexity" evidence="1">
    <location>
        <begin position="119"/>
        <end position="132"/>
    </location>
</feature>
<evidence type="ECO:0000256" key="2">
    <source>
        <dbReference type="SAM" id="Phobius"/>
    </source>
</evidence>
<organism evidence="4 5">
    <name type="scientific">Dorea hominis</name>
    <dbReference type="NCBI Taxonomy" id="2763040"/>
    <lineage>
        <taxon>Bacteria</taxon>
        <taxon>Bacillati</taxon>
        <taxon>Bacillota</taxon>
        <taxon>Clostridia</taxon>
        <taxon>Lachnospirales</taxon>
        <taxon>Lachnospiraceae</taxon>
        <taxon>Dorea</taxon>
    </lineage>
</organism>
<protein>
    <submittedName>
        <fullName evidence="4">Chitobiase/beta-hexosaminidase C-terminal domain-containing protein</fullName>
    </submittedName>
</protein>
<dbReference type="InterPro" id="IPR011990">
    <property type="entry name" value="TPR-like_helical_dom_sf"/>
</dbReference>
<evidence type="ECO:0000313" key="4">
    <source>
        <dbReference type="EMBL" id="MBC5664116.1"/>
    </source>
</evidence>
<keyword evidence="2" id="KW-1133">Transmembrane helix</keyword>
<evidence type="ECO:0000259" key="3">
    <source>
        <dbReference type="Pfam" id="PF13290"/>
    </source>
</evidence>
<comment type="caution">
    <text evidence="4">The sequence shown here is derived from an EMBL/GenBank/DDBJ whole genome shotgun (WGS) entry which is preliminary data.</text>
</comment>
<evidence type="ECO:0000313" key="5">
    <source>
        <dbReference type="Proteomes" id="UP000647235"/>
    </source>
</evidence>
<dbReference type="SUPFAM" id="SSF48452">
    <property type="entry name" value="TPR-like"/>
    <property type="match status" value="1"/>
</dbReference>
<accession>A0ABR7ERY8</accession>
<sequence>MKCKYCGHEIPDGVLYCDACGNEVRIVPDYNPLDDMLTEQVRFSIDEQNEGKEDPDYLAYDRTRVDVRSNTGGRTSGRSGATGRITGVSARTTRRTMNTRVTGDTSIRATGKTTVLRQTGRTGNTGRTGRTGQIADRTGGGKRSVSRKKKEQKMARLRRKRRIVILVLILCIAAIAGISYALYINSYTGIVRSGNNALKNQEYSKAESYFKRAIKKNKQRPEAYSGLAKTYLGQDEDDKAENVFLDAIDSQSGNADLYDACFQFYLDTDQTLKIPELFDDADDSVQEQLSEYDIDRPTYSLDDKKTYDDVQQVTLTAGKGMTIYYTTDGTDPTFDSDKYKEPIQLEEGENDVRAIAVNKKGIPSSTAQKVYKIVFPIEEAPAISPSTGQYESSQTIEIKVPDGYTAYYTMNGKTPTTSSKKYTGPIKMPEGETLFKAILVNSDGRSSGVTTRNYVLDLSSSKGNSDTSSNISGSNSDSSDISTSDSNTDGLGTDTTTGSRSNRVITGKGGASE</sequence>
<keyword evidence="5" id="KW-1185">Reference proteome</keyword>
<feature type="domain" description="GH29D-like beta-sandwich" evidence="3">
    <location>
        <begin position="305"/>
        <end position="366"/>
    </location>
</feature>
<dbReference type="Pfam" id="PF14559">
    <property type="entry name" value="TPR_19"/>
    <property type="match status" value="1"/>
</dbReference>
<dbReference type="Gene3D" id="1.25.40.10">
    <property type="entry name" value="Tetratricopeptide repeat domain"/>
    <property type="match status" value="1"/>
</dbReference>
<feature type="transmembrane region" description="Helical" evidence="2">
    <location>
        <begin position="163"/>
        <end position="183"/>
    </location>
</feature>
<feature type="compositionally biased region" description="Low complexity" evidence="1">
    <location>
        <begin position="459"/>
        <end position="501"/>
    </location>
</feature>
<evidence type="ECO:0000256" key="1">
    <source>
        <dbReference type="SAM" id="MobiDB-lite"/>
    </source>
</evidence>
<keyword evidence="2" id="KW-0472">Membrane</keyword>
<reference evidence="4 5" key="1">
    <citation type="submission" date="2020-08" db="EMBL/GenBank/DDBJ databases">
        <title>Genome public.</title>
        <authorList>
            <person name="Liu C."/>
            <person name="Sun Q."/>
        </authorList>
    </citation>
    <scope>NUCLEOTIDE SEQUENCE [LARGE SCALE GENOMIC DNA]</scope>
    <source>
        <strain evidence="4 5">NSJ-36</strain>
    </source>
</reference>
<feature type="region of interest" description="Disordered" evidence="1">
    <location>
        <begin position="458"/>
        <end position="513"/>
    </location>
</feature>
<gene>
    <name evidence="4" type="ORF">H8S07_02285</name>
</gene>
<dbReference type="Proteomes" id="UP000647235">
    <property type="component" value="Unassembled WGS sequence"/>
</dbReference>